<evidence type="ECO:0000313" key="15">
    <source>
        <dbReference type="Proteomes" id="UP000095697"/>
    </source>
</evidence>
<dbReference type="NCBIfam" id="NF008390">
    <property type="entry name" value="PRK11188.1"/>
    <property type="match status" value="1"/>
</dbReference>
<dbReference type="STRING" id="1778264.PMARG_ME00040"/>
<keyword evidence="15" id="KW-1185">Reference proteome</keyword>
<organism evidence="14 15">
    <name type="scientific">Candidatus Mikella endobia</name>
    <dbReference type="NCBI Taxonomy" id="1778264"/>
    <lineage>
        <taxon>Bacteria</taxon>
        <taxon>Pseudomonadati</taxon>
        <taxon>Pseudomonadota</taxon>
        <taxon>Gammaproteobacteria</taxon>
        <taxon>Enterobacterales</taxon>
        <taxon>Enterobacteriaceae</taxon>
        <taxon>Candidatus Mikella</taxon>
    </lineage>
</organism>
<dbReference type="Proteomes" id="UP000095697">
    <property type="component" value="Chromosome I"/>
</dbReference>
<accession>A0A143WQ42</accession>
<evidence type="ECO:0000256" key="8">
    <source>
        <dbReference type="ARBA" id="ARBA00041995"/>
    </source>
</evidence>
<evidence type="ECO:0000256" key="10">
    <source>
        <dbReference type="ARBA" id="ARBA00048970"/>
    </source>
</evidence>
<dbReference type="PANTHER" id="PTHR10920:SF18">
    <property type="entry name" value="RRNA METHYLTRANSFERASE 2, MITOCHONDRIAL"/>
    <property type="match status" value="1"/>
</dbReference>
<reference evidence="15" key="1">
    <citation type="submission" date="2016-01" db="EMBL/GenBank/DDBJ databases">
        <authorList>
            <person name="Husnik F."/>
        </authorList>
    </citation>
    <scope>NUCLEOTIDE SEQUENCE [LARGE SCALE GENOMIC DNA]</scope>
</reference>
<evidence type="ECO:0000313" key="14">
    <source>
        <dbReference type="EMBL" id="CUX95657.1"/>
    </source>
</evidence>
<dbReference type="InterPro" id="IPR002877">
    <property type="entry name" value="RNA_MeTrfase_FtsJ_dom"/>
</dbReference>
<proteinExistence type="inferred from homology"/>
<evidence type="ECO:0000256" key="9">
    <source>
        <dbReference type="ARBA" id="ARBA00042745"/>
    </source>
</evidence>
<keyword evidence="3 11" id="KW-0808">Transferase</keyword>
<keyword evidence="11" id="KW-0963">Cytoplasm</keyword>
<evidence type="ECO:0000256" key="12">
    <source>
        <dbReference type="PIRSR" id="PIRSR005461-1"/>
    </source>
</evidence>
<dbReference type="Pfam" id="PF01728">
    <property type="entry name" value="FtsJ"/>
    <property type="match status" value="1"/>
</dbReference>
<feature type="binding site" evidence="11">
    <location>
        <position position="65"/>
    </location>
    <ligand>
        <name>S-adenosyl-L-methionine</name>
        <dbReference type="ChEBI" id="CHEBI:59789"/>
    </ligand>
</feature>
<keyword evidence="2 11" id="KW-0489">Methyltransferase</keyword>
<comment type="similarity">
    <text evidence="11">Belongs to the class I-like SAM-binding methyltransferase superfamily. RNA methyltransferase RlmE family.</text>
</comment>
<dbReference type="PATRIC" id="fig|1778264.3.peg.37"/>
<comment type="subcellular location">
    <subcellularLocation>
        <location evidence="11">Cytoplasm</location>
    </subcellularLocation>
</comment>
<dbReference type="FunFam" id="3.40.50.150:FF:000005">
    <property type="entry name" value="Ribosomal RNA large subunit methyltransferase E"/>
    <property type="match status" value="1"/>
</dbReference>
<feature type="domain" description="Ribosomal RNA methyltransferase FtsJ" evidence="13">
    <location>
        <begin position="32"/>
        <end position="206"/>
    </location>
</feature>
<dbReference type="OrthoDB" id="9790080at2"/>
<protein>
    <recommendedName>
        <fullName evidence="7 11">Ribosomal RNA large subunit methyltransferase E</fullName>
        <ecNumber evidence="6 11">2.1.1.166</ecNumber>
    </recommendedName>
    <alternativeName>
        <fullName evidence="9 11">23S rRNA Um2552 methyltransferase</fullName>
    </alternativeName>
    <alternativeName>
        <fullName evidence="8 11">rRNA (uridine-2'-O-)-methyltransferase</fullName>
    </alternativeName>
</protein>
<dbReference type="InterPro" id="IPR029063">
    <property type="entry name" value="SAM-dependent_MTases_sf"/>
</dbReference>
<dbReference type="PIRSF" id="PIRSF005461">
    <property type="entry name" value="23S_rRNA_mtase"/>
    <property type="match status" value="1"/>
</dbReference>
<dbReference type="HAMAP" id="MF_01547">
    <property type="entry name" value="RNA_methyltr_E"/>
    <property type="match status" value="1"/>
</dbReference>
<evidence type="ECO:0000256" key="1">
    <source>
        <dbReference type="ARBA" id="ARBA00022552"/>
    </source>
</evidence>
<dbReference type="RefSeq" id="WP_067568983.1">
    <property type="nucleotide sequence ID" value="NZ_LN999831.1"/>
</dbReference>
<sequence length="209" mass="23848">MTTKNRSTSSTRWLQEHFNDKYVQQAQKKQLRSRAWFKLHQIQQSDKLFYPGITVVDLGSAPGGWSQYVVMQIGNKGRVIACDILPMDLIVGVDFIQGDFRNPLVLKSLMEIIGKKKVQVVLSDMAPNISGIPAVDIPKAMYLVELALEMCLDILAPSGSFLVKMFQGETFDKYLHTIRSLFKNVKIRKPEASRNHSREVYIVAKERKF</sequence>
<evidence type="ECO:0000259" key="13">
    <source>
        <dbReference type="Pfam" id="PF01728"/>
    </source>
</evidence>
<keyword evidence="1 11" id="KW-0698">rRNA processing</keyword>
<feature type="binding site" evidence="11">
    <location>
        <position position="99"/>
    </location>
    <ligand>
        <name>S-adenosyl-L-methionine</name>
        <dbReference type="ChEBI" id="CHEBI:59789"/>
    </ligand>
</feature>
<evidence type="ECO:0000256" key="4">
    <source>
        <dbReference type="ARBA" id="ARBA00022691"/>
    </source>
</evidence>
<dbReference type="GO" id="GO:0008650">
    <property type="term" value="F:rRNA (uridine-2'-O-)-methyltransferase activity"/>
    <property type="evidence" value="ECO:0007669"/>
    <property type="project" value="UniProtKB-UniRule"/>
</dbReference>
<dbReference type="EC" id="2.1.1.166" evidence="6 11"/>
<dbReference type="KEGG" id="cmik:PMARG_ME00040"/>
<comment type="function">
    <text evidence="5 11">Specifically methylates the uridine in position 2552 of 23S rRNA at the 2'-O position of the ribose in the fully assembled 50S ribosomal subunit.</text>
</comment>
<dbReference type="EMBL" id="LN999831">
    <property type="protein sequence ID" value="CUX95657.1"/>
    <property type="molecule type" value="Genomic_DNA"/>
</dbReference>
<gene>
    <name evidence="11 14" type="primary">rlmE</name>
    <name evidence="11" type="synonym">ftsJ</name>
    <name evidence="11" type="synonym">rrmJ</name>
    <name evidence="14" type="ORF">PMARG_ME00040</name>
</gene>
<comment type="catalytic activity">
    <reaction evidence="10 11">
        <text>uridine(2552) in 23S rRNA + S-adenosyl-L-methionine = 2'-O-methyluridine(2552) in 23S rRNA + S-adenosyl-L-homocysteine + H(+)</text>
        <dbReference type="Rhea" id="RHEA:42720"/>
        <dbReference type="Rhea" id="RHEA-COMP:10202"/>
        <dbReference type="Rhea" id="RHEA-COMP:10203"/>
        <dbReference type="ChEBI" id="CHEBI:15378"/>
        <dbReference type="ChEBI" id="CHEBI:57856"/>
        <dbReference type="ChEBI" id="CHEBI:59789"/>
        <dbReference type="ChEBI" id="CHEBI:65315"/>
        <dbReference type="ChEBI" id="CHEBI:74478"/>
        <dbReference type="EC" id="2.1.1.166"/>
    </reaction>
</comment>
<dbReference type="InterPro" id="IPR050082">
    <property type="entry name" value="RNA_methyltr_RlmE"/>
</dbReference>
<dbReference type="CDD" id="cd02440">
    <property type="entry name" value="AdoMet_MTases"/>
    <property type="match status" value="1"/>
</dbReference>
<feature type="active site" description="Proton acceptor" evidence="11 12">
    <location>
        <position position="164"/>
    </location>
</feature>
<feature type="binding site" evidence="11">
    <location>
        <position position="83"/>
    </location>
    <ligand>
        <name>S-adenosyl-L-methionine</name>
        <dbReference type="ChEBI" id="CHEBI:59789"/>
    </ligand>
</feature>
<evidence type="ECO:0000256" key="6">
    <source>
        <dbReference type="ARBA" id="ARBA00038861"/>
    </source>
</evidence>
<dbReference type="AlphaFoldDB" id="A0A143WQ42"/>
<dbReference type="Gene3D" id="3.40.50.150">
    <property type="entry name" value="Vaccinia Virus protein VP39"/>
    <property type="match status" value="1"/>
</dbReference>
<feature type="binding site" evidence="11">
    <location>
        <position position="63"/>
    </location>
    <ligand>
        <name>S-adenosyl-L-methionine</name>
        <dbReference type="ChEBI" id="CHEBI:59789"/>
    </ligand>
</feature>
<evidence type="ECO:0000256" key="3">
    <source>
        <dbReference type="ARBA" id="ARBA00022679"/>
    </source>
</evidence>
<feature type="binding site" evidence="11">
    <location>
        <position position="124"/>
    </location>
    <ligand>
        <name>S-adenosyl-L-methionine</name>
        <dbReference type="ChEBI" id="CHEBI:59789"/>
    </ligand>
</feature>
<dbReference type="InterPro" id="IPR015507">
    <property type="entry name" value="rRNA-MeTfrase_E"/>
</dbReference>
<evidence type="ECO:0000256" key="7">
    <source>
        <dbReference type="ARBA" id="ARBA00041129"/>
    </source>
</evidence>
<evidence type="ECO:0000256" key="5">
    <source>
        <dbReference type="ARBA" id="ARBA00037569"/>
    </source>
</evidence>
<evidence type="ECO:0000256" key="2">
    <source>
        <dbReference type="ARBA" id="ARBA00022603"/>
    </source>
</evidence>
<dbReference type="PANTHER" id="PTHR10920">
    <property type="entry name" value="RIBOSOMAL RNA METHYLTRANSFERASE"/>
    <property type="match status" value="1"/>
</dbReference>
<dbReference type="SUPFAM" id="SSF53335">
    <property type="entry name" value="S-adenosyl-L-methionine-dependent methyltransferases"/>
    <property type="match status" value="1"/>
</dbReference>
<dbReference type="GO" id="GO:0005737">
    <property type="term" value="C:cytoplasm"/>
    <property type="evidence" value="ECO:0007669"/>
    <property type="project" value="UniProtKB-SubCell"/>
</dbReference>
<name>A0A143WQ42_9ENTR</name>
<evidence type="ECO:0000256" key="11">
    <source>
        <dbReference type="HAMAP-Rule" id="MF_01547"/>
    </source>
</evidence>
<keyword evidence="4 11" id="KW-0949">S-adenosyl-L-methionine</keyword>